<evidence type="ECO:0000313" key="4">
    <source>
        <dbReference type="Proteomes" id="UP000002008"/>
    </source>
</evidence>
<dbReference type="GO" id="GO:0005886">
    <property type="term" value="C:plasma membrane"/>
    <property type="evidence" value="ECO:0000318"/>
    <property type="project" value="GO_Central"/>
</dbReference>
<keyword evidence="1" id="KW-0812">Transmembrane</keyword>
<proteinExistence type="predicted"/>
<dbReference type="eggNOG" id="COG2311">
    <property type="taxonomic scope" value="Bacteria"/>
</dbReference>
<feature type="transmembrane region" description="Helical" evidence="1">
    <location>
        <begin position="293"/>
        <end position="316"/>
    </location>
</feature>
<dbReference type="Pfam" id="PF04235">
    <property type="entry name" value="DUF418"/>
    <property type="match status" value="1"/>
</dbReference>
<feature type="transmembrane region" description="Helical" evidence="1">
    <location>
        <begin position="215"/>
        <end position="241"/>
    </location>
</feature>
<dbReference type="AlphaFoldDB" id="A9WKI7"/>
<feature type="transmembrane region" description="Helical" evidence="1">
    <location>
        <begin position="262"/>
        <end position="281"/>
    </location>
</feature>
<evidence type="ECO:0000259" key="2">
    <source>
        <dbReference type="Pfam" id="PF04235"/>
    </source>
</evidence>
<keyword evidence="1" id="KW-1133">Transmembrane helix</keyword>
<dbReference type="HOGENOM" id="CLU_039610_0_0_0"/>
<dbReference type="STRING" id="324602.Caur_3430"/>
<accession>A9WKI7</accession>
<dbReference type="PANTHER" id="PTHR30590">
    <property type="entry name" value="INNER MEMBRANE PROTEIN"/>
    <property type="match status" value="1"/>
</dbReference>
<feature type="transmembrane region" description="Helical" evidence="1">
    <location>
        <begin position="147"/>
        <end position="170"/>
    </location>
</feature>
<reference evidence="4" key="1">
    <citation type="journal article" date="2011" name="BMC Genomics">
        <title>Complete genome sequence of the filamentous anoxygenic phototrophic bacterium Chloroflexus aurantiacus.</title>
        <authorList>
            <person name="Tang K.H."/>
            <person name="Barry K."/>
            <person name="Chertkov O."/>
            <person name="Dalin E."/>
            <person name="Han C.S."/>
            <person name="Hauser L.J."/>
            <person name="Honchak B.M."/>
            <person name="Karbach L.E."/>
            <person name="Land M.L."/>
            <person name="Lapidus A."/>
            <person name="Larimer F.W."/>
            <person name="Mikhailova N."/>
            <person name="Pitluck S."/>
            <person name="Pierson B.K."/>
            <person name="Blankenship R.E."/>
        </authorList>
    </citation>
    <scope>NUCLEOTIDE SEQUENCE [LARGE SCALE GENOMIC DNA]</scope>
    <source>
        <strain evidence="4">ATCC 29366 / DSM 635 / J-10-fl</strain>
    </source>
</reference>
<feature type="transmembrane region" description="Helical" evidence="1">
    <location>
        <begin position="20"/>
        <end position="40"/>
    </location>
</feature>
<feature type="transmembrane region" description="Helical" evidence="1">
    <location>
        <begin position="100"/>
        <end position="117"/>
    </location>
</feature>
<organism evidence="3 4">
    <name type="scientific">Chloroflexus aurantiacus (strain ATCC 29366 / DSM 635 / J-10-fl)</name>
    <dbReference type="NCBI Taxonomy" id="324602"/>
    <lineage>
        <taxon>Bacteria</taxon>
        <taxon>Bacillati</taxon>
        <taxon>Chloroflexota</taxon>
        <taxon>Chloroflexia</taxon>
        <taxon>Chloroflexales</taxon>
        <taxon>Chloroflexineae</taxon>
        <taxon>Chloroflexaceae</taxon>
        <taxon>Chloroflexus</taxon>
    </lineage>
</organism>
<gene>
    <name evidence="3" type="ordered locus">Caur_3430</name>
</gene>
<feature type="domain" description="DUF418" evidence="2">
    <location>
        <begin position="242"/>
        <end position="404"/>
    </location>
</feature>
<protein>
    <recommendedName>
        <fullName evidence="2">DUF418 domain-containing protein</fullName>
    </recommendedName>
</protein>
<feature type="transmembrane region" description="Helical" evidence="1">
    <location>
        <begin position="123"/>
        <end position="140"/>
    </location>
</feature>
<dbReference type="RefSeq" id="WP_012259268.1">
    <property type="nucleotide sequence ID" value="NC_010175.1"/>
</dbReference>
<dbReference type="EMBL" id="CP000909">
    <property type="protein sequence ID" value="ABY36615.1"/>
    <property type="molecule type" value="Genomic_DNA"/>
</dbReference>
<dbReference type="InParanoid" id="A9WKI7"/>
<name>A9WKI7_CHLAA</name>
<dbReference type="FunCoup" id="A9WKI7">
    <property type="interactions" value="39"/>
</dbReference>
<feature type="transmembrane region" description="Helical" evidence="1">
    <location>
        <begin position="368"/>
        <end position="389"/>
    </location>
</feature>
<dbReference type="InterPro" id="IPR052529">
    <property type="entry name" value="Bact_Transport_Assoc"/>
</dbReference>
<dbReference type="KEGG" id="cau:Caur_3430"/>
<dbReference type="PANTHER" id="PTHR30590:SF2">
    <property type="entry name" value="INNER MEMBRANE PROTEIN"/>
    <property type="match status" value="1"/>
</dbReference>
<evidence type="ECO:0000256" key="1">
    <source>
        <dbReference type="SAM" id="Phobius"/>
    </source>
</evidence>
<feature type="transmembrane region" description="Helical" evidence="1">
    <location>
        <begin position="337"/>
        <end position="356"/>
    </location>
</feature>
<feature type="transmembrane region" description="Helical" evidence="1">
    <location>
        <begin position="60"/>
        <end position="80"/>
    </location>
</feature>
<dbReference type="Proteomes" id="UP000002008">
    <property type="component" value="Chromosome"/>
</dbReference>
<dbReference type="EnsemblBacteria" id="ABY36615">
    <property type="protein sequence ID" value="ABY36615"/>
    <property type="gene ID" value="Caur_3430"/>
</dbReference>
<keyword evidence="1" id="KW-0472">Membrane</keyword>
<evidence type="ECO:0000313" key="3">
    <source>
        <dbReference type="EMBL" id="ABY36615.1"/>
    </source>
</evidence>
<sequence>MAHVIQPTRKHDRIDLLDMLRGFALLGILLVNMGIFSFPFLALFTGTPRGEGVVDRVSEFLILALATGKFYPLFSFLFGLGMWMQIERVEAAGGRPGRFMVRRLMILLGLGLMHALLIWNGDILFIYALVGLVALLFRRLQPRTLLIWAAVLFGLPIVLGLGFTALSLLLGGSTAGVSGETDQFMAMISDLEQRAIAIYGSGSWGEIFGWRALEWIAATVFYFFSGNVLQILAFFLIGMYVGKRRLVQHLYEQPAVQRRLPFGGMCLAIGLVANLALAWLVMYGNLDSILVGLLQQLLLIAAPILTYGYVAMIIGLTRSDTWRRWLQPLAAAGRMALSNYIGQSIICTFIFYSYGLGLFGQVGAFNGLLLSLVIWIVQLGLSVVWLRFFQYGPLEWVWRSLTYGVPQRMTPQPQQSSVG</sequence>
<keyword evidence="4" id="KW-1185">Reference proteome</keyword>
<dbReference type="PATRIC" id="fig|324602.8.peg.3861"/>
<dbReference type="InterPro" id="IPR007349">
    <property type="entry name" value="DUF418"/>
</dbReference>